<dbReference type="PANTHER" id="PTHR35869:SF1">
    <property type="entry name" value="OUTER-MEMBRANE LIPOPROTEIN CARRIER PROTEIN"/>
    <property type="match status" value="1"/>
</dbReference>
<gene>
    <name evidence="3" type="ORF">ACFONL_17575</name>
</gene>
<comment type="caution">
    <text evidence="3">The sequence shown here is derived from an EMBL/GenBank/DDBJ whole genome shotgun (WGS) entry which is preliminary data.</text>
</comment>
<sequence>MQAAAAEAAKAATRTGANPVPTSSAEALARVNEWLNSYEAIQARFIQHNAQGQKAEGSLYVRRPGQLVFKYDPPSTLEVVADGKSVAVRDSKLRTNDVYSISQTPLKFLLKDRINLASDTKLLNVATDADGIVRVALSDSSTLGGTSQITLIFDSRANQLKQWNIVDPQGYRTTVALYNIQESRR</sequence>
<dbReference type="CDD" id="cd16325">
    <property type="entry name" value="LolA"/>
    <property type="match status" value="1"/>
</dbReference>
<dbReference type="SUPFAM" id="SSF89392">
    <property type="entry name" value="Prokaryotic lipoproteins and lipoprotein localization factors"/>
    <property type="match status" value="1"/>
</dbReference>
<name>A0ABV7UL17_9HYPH</name>
<dbReference type="PANTHER" id="PTHR35869">
    <property type="entry name" value="OUTER-MEMBRANE LIPOPROTEIN CARRIER PROTEIN"/>
    <property type="match status" value="1"/>
</dbReference>
<keyword evidence="3" id="KW-0449">Lipoprotein</keyword>
<proteinExistence type="predicted"/>
<organism evidence="3 4">
    <name type="scientific">Camelimonas fluminis</name>
    <dbReference type="NCBI Taxonomy" id="1576911"/>
    <lineage>
        <taxon>Bacteria</taxon>
        <taxon>Pseudomonadati</taxon>
        <taxon>Pseudomonadota</taxon>
        <taxon>Alphaproteobacteria</taxon>
        <taxon>Hyphomicrobiales</taxon>
        <taxon>Chelatococcaceae</taxon>
        <taxon>Camelimonas</taxon>
    </lineage>
</organism>
<feature type="compositionally biased region" description="Low complexity" evidence="2">
    <location>
        <begin position="1"/>
        <end position="12"/>
    </location>
</feature>
<dbReference type="Pfam" id="PF03548">
    <property type="entry name" value="LolA"/>
    <property type="match status" value="1"/>
</dbReference>
<dbReference type="RefSeq" id="WP_191318497.1">
    <property type="nucleotide sequence ID" value="NZ_BNCG01000003.1"/>
</dbReference>
<keyword evidence="1" id="KW-0732">Signal</keyword>
<evidence type="ECO:0000313" key="3">
    <source>
        <dbReference type="EMBL" id="MFC3639155.1"/>
    </source>
</evidence>
<evidence type="ECO:0000256" key="2">
    <source>
        <dbReference type="SAM" id="MobiDB-lite"/>
    </source>
</evidence>
<evidence type="ECO:0000313" key="4">
    <source>
        <dbReference type="Proteomes" id="UP001595704"/>
    </source>
</evidence>
<dbReference type="Proteomes" id="UP001595704">
    <property type="component" value="Unassembled WGS sequence"/>
</dbReference>
<keyword evidence="4" id="KW-1185">Reference proteome</keyword>
<reference evidence="4" key="1">
    <citation type="journal article" date="2019" name="Int. J. Syst. Evol. Microbiol.">
        <title>The Global Catalogue of Microorganisms (GCM) 10K type strain sequencing project: providing services to taxonomists for standard genome sequencing and annotation.</title>
        <authorList>
            <consortium name="The Broad Institute Genomics Platform"/>
            <consortium name="The Broad Institute Genome Sequencing Center for Infectious Disease"/>
            <person name="Wu L."/>
            <person name="Ma J."/>
        </authorList>
    </citation>
    <scope>NUCLEOTIDE SEQUENCE [LARGE SCALE GENOMIC DNA]</scope>
    <source>
        <strain evidence="4">KCTC 42282</strain>
    </source>
</reference>
<feature type="region of interest" description="Disordered" evidence="2">
    <location>
        <begin position="1"/>
        <end position="21"/>
    </location>
</feature>
<dbReference type="InterPro" id="IPR004564">
    <property type="entry name" value="OM_lipoprot_carrier_LolA-like"/>
</dbReference>
<dbReference type="InterPro" id="IPR029046">
    <property type="entry name" value="LolA/LolB/LppX"/>
</dbReference>
<accession>A0ABV7UL17</accession>
<dbReference type="Gene3D" id="2.50.20.10">
    <property type="entry name" value="Lipoprotein localisation LolA/LolB/LppX"/>
    <property type="match status" value="1"/>
</dbReference>
<evidence type="ECO:0000256" key="1">
    <source>
        <dbReference type="ARBA" id="ARBA00022729"/>
    </source>
</evidence>
<protein>
    <submittedName>
        <fullName evidence="3">Outer membrane lipoprotein carrier protein LolA</fullName>
    </submittedName>
</protein>
<dbReference type="EMBL" id="JBHRYC010000086">
    <property type="protein sequence ID" value="MFC3639155.1"/>
    <property type="molecule type" value="Genomic_DNA"/>
</dbReference>